<dbReference type="Proteomes" id="UP000663872">
    <property type="component" value="Unassembled WGS sequence"/>
</dbReference>
<comment type="caution">
    <text evidence="2">The sequence shown here is derived from an EMBL/GenBank/DDBJ whole genome shotgun (WGS) entry which is preliminary data.</text>
</comment>
<dbReference type="EMBL" id="CAJNYT010000055">
    <property type="protein sequence ID" value="CAF3320089.1"/>
    <property type="molecule type" value="Genomic_DNA"/>
</dbReference>
<evidence type="ECO:0000259" key="1">
    <source>
        <dbReference type="Pfam" id="PF15787"/>
    </source>
</evidence>
<proteinExistence type="predicted"/>
<accession>A0A817U0E4</accession>
<evidence type="ECO:0000313" key="3">
    <source>
        <dbReference type="EMBL" id="CAF4647362.1"/>
    </source>
</evidence>
<evidence type="ECO:0000313" key="4">
    <source>
        <dbReference type="Proteomes" id="UP000663872"/>
    </source>
</evidence>
<dbReference type="InterPro" id="IPR031570">
    <property type="entry name" value="NBEA/BDCP_DUF4704"/>
</dbReference>
<sequence length="167" mass="18755">MPDHHDLTSFSGQLSTFYMLSMYGDPLIINGLCKLGPAYKNQFKFENESAHVLSDSQRRAMYDGKLMNAIVFNYNPAVCEEQLVLQAAPKTNVSYFAHTAHAQMLSNVRSVVAYSIYSTLHIFGGTQVFFHLFAQLDHQQIDDSINYNACSVLLSTLGELIARSYTI</sequence>
<dbReference type="EMBL" id="CAJOBR010001954">
    <property type="protein sequence ID" value="CAF4647362.1"/>
    <property type="molecule type" value="Genomic_DNA"/>
</dbReference>
<name>A0A817U0E4_9BILA</name>
<reference evidence="2" key="1">
    <citation type="submission" date="2021-02" db="EMBL/GenBank/DDBJ databases">
        <authorList>
            <person name="Nowell W R."/>
        </authorList>
    </citation>
    <scope>NUCLEOTIDE SEQUENCE</scope>
</reference>
<dbReference type="Proteomes" id="UP000663848">
    <property type="component" value="Unassembled WGS sequence"/>
</dbReference>
<gene>
    <name evidence="2" type="ORF">GRG538_LOCUS2344</name>
    <name evidence="3" type="ORF">QYT958_LOCUS14568</name>
</gene>
<organism evidence="2 4">
    <name type="scientific">Rotaria socialis</name>
    <dbReference type="NCBI Taxonomy" id="392032"/>
    <lineage>
        <taxon>Eukaryota</taxon>
        <taxon>Metazoa</taxon>
        <taxon>Spiralia</taxon>
        <taxon>Gnathifera</taxon>
        <taxon>Rotifera</taxon>
        <taxon>Eurotatoria</taxon>
        <taxon>Bdelloidea</taxon>
        <taxon>Philodinida</taxon>
        <taxon>Philodinidae</taxon>
        <taxon>Rotaria</taxon>
    </lineage>
</organism>
<dbReference type="Pfam" id="PF15787">
    <property type="entry name" value="DUF4704"/>
    <property type="match status" value="1"/>
</dbReference>
<evidence type="ECO:0000313" key="2">
    <source>
        <dbReference type="EMBL" id="CAF3320089.1"/>
    </source>
</evidence>
<feature type="domain" description="DUF4704" evidence="1">
    <location>
        <begin position="95"/>
        <end position="166"/>
    </location>
</feature>
<protein>
    <recommendedName>
        <fullName evidence="1">DUF4704 domain-containing protein</fullName>
    </recommendedName>
</protein>
<dbReference type="AlphaFoldDB" id="A0A817U0E4"/>